<dbReference type="EMBL" id="NCXO01000031">
    <property type="protein sequence ID" value="OSC32872.1"/>
    <property type="molecule type" value="Genomic_DNA"/>
</dbReference>
<accession>A0A7I7S9B7</accession>
<dbReference type="PROSITE" id="PS50943">
    <property type="entry name" value="HTH_CROC1"/>
    <property type="match status" value="1"/>
</dbReference>
<dbReference type="InterPro" id="IPR001387">
    <property type="entry name" value="Cro/C1-type_HTH"/>
</dbReference>
<dbReference type="GO" id="GO:0003677">
    <property type="term" value="F:DNA binding"/>
    <property type="evidence" value="ECO:0007669"/>
    <property type="project" value="InterPro"/>
</dbReference>
<proteinExistence type="predicted"/>
<gene>
    <name evidence="1" type="ORF">B8W67_13495</name>
</gene>
<evidence type="ECO:0000313" key="2">
    <source>
        <dbReference type="Proteomes" id="UP000193577"/>
    </source>
</evidence>
<keyword evidence="2" id="KW-1185">Reference proteome</keyword>
<dbReference type="SUPFAM" id="SSF47413">
    <property type="entry name" value="lambda repressor-like DNA-binding domains"/>
    <property type="match status" value="1"/>
</dbReference>
<name>A0A7I7S9B7_9MYCO</name>
<dbReference type="Gene3D" id="1.10.260.40">
    <property type="entry name" value="lambda repressor-like DNA-binding domains"/>
    <property type="match status" value="1"/>
</dbReference>
<dbReference type="SMART" id="SM00530">
    <property type="entry name" value="HTH_XRE"/>
    <property type="match status" value="1"/>
</dbReference>
<dbReference type="RefSeq" id="WP_069392134.1">
    <property type="nucleotide sequence ID" value="NZ_AP022594.1"/>
</dbReference>
<reference evidence="1 2" key="1">
    <citation type="submission" date="2017-04" db="EMBL/GenBank/DDBJ databases">
        <title>The new phylogeny of genus Mycobacterium.</title>
        <authorList>
            <person name="Tortoli E."/>
            <person name="Trovato A."/>
            <person name="Cirillo D.M."/>
        </authorList>
    </citation>
    <scope>NUCLEOTIDE SEQUENCE [LARGE SCALE GENOMIC DNA]</scope>
    <source>
        <strain evidence="1 2">KCTC 19819</strain>
    </source>
</reference>
<organism evidence="1 2">
    <name type="scientific">Mycolicibacillus koreensis</name>
    <dbReference type="NCBI Taxonomy" id="1069220"/>
    <lineage>
        <taxon>Bacteria</taxon>
        <taxon>Bacillati</taxon>
        <taxon>Actinomycetota</taxon>
        <taxon>Actinomycetes</taxon>
        <taxon>Mycobacteriales</taxon>
        <taxon>Mycobacteriaceae</taxon>
        <taxon>Mycolicibacillus</taxon>
    </lineage>
</organism>
<dbReference type="CDD" id="cd00093">
    <property type="entry name" value="HTH_XRE"/>
    <property type="match status" value="1"/>
</dbReference>
<evidence type="ECO:0000313" key="1">
    <source>
        <dbReference type="EMBL" id="OSC32872.1"/>
    </source>
</evidence>
<dbReference type="AlphaFoldDB" id="A0A7I7S9B7"/>
<comment type="caution">
    <text evidence="1">The sequence shown here is derived from an EMBL/GenBank/DDBJ whole genome shotgun (WGS) entry which is preliminary data.</text>
</comment>
<sequence>MTGPRRTSPSRAASTPAIAGIGERVAARRIDLQLTQQSLAELAGVSRSSVQAVEYGAGSVKLELVVAITSVLGLNLEVSPR</sequence>
<dbReference type="Proteomes" id="UP000193577">
    <property type="component" value="Unassembled WGS sequence"/>
</dbReference>
<protein>
    <submittedName>
        <fullName evidence="1">Transcriptional regulator</fullName>
    </submittedName>
</protein>
<dbReference type="InterPro" id="IPR010982">
    <property type="entry name" value="Lambda_DNA-bd_dom_sf"/>
</dbReference>
<dbReference type="Pfam" id="PF01381">
    <property type="entry name" value="HTH_3"/>
    <property type="match status" value="1"/>
</dbReference>